<dbReference type="InterPro" id="IPR001162">
    <property type="entry name" value="UvrC_RNase_H_dom"/>
</dbReference>
<evidence type="ECO:0000256" key="7">
    <source>
        <dbReference type="HAMAP-Rule" id="MF_00203"/>
    </source>
</evidence>
<dbReference type="SUPFAM" id="SSF47781">
    <property type="entry name" value="RuvA domain 2-like"/>
    <property type="match status" value="1"/>
</dbReference>
<dbReference type="Pfam" id="PF08459">
    <property type="entry name" value="UvrC_RNaseH_dom"/>
    <property type="match status" value="1"/>
</dbReference>
<accession>A0A9D1K810</accession>
<dbReference type="SUPFAM" id="SSF82771">
    <property type="entry name" value="GIY-YIG endonuclease"/>
    <property type="match status" value="1"/>
</dbReference>
<dbReference type="PANTHER" id="PTHR30562">
    <property type="entry name" value="UVRC/OXIDOREDUCTASE"/>
    <property type="match status" value="1"/>
</dbReference>
<name>A0A9D1K810_9FIRM</name>
<dbReference type="InterPro" id="IPR001943">
    <property type="entry name" value="UVR_dom"/>
</dbReference>
<keyword evidence="5 7" id="KW-0234">DNA repair</keyword>
<reference evidence="11" key="2">
    <citation type="journal article" date="2021" name="PeerJ">
        <title>Extensive microbial diversity within the chicken gut microbiome revealed by metagenomics and culture.</title>
        <authorList>
            <person name="Gilroy R."/>
            <person name="Ravi A."/>
            <person name="Getino M."/>
            <person name="Pursley I."/>
            <person name="Horton D.L."/>
            <person name="Alikhan N.F."/>
            <person name="Baker D."/>
            <person name="Gharbi K."/>
            <person name="Hall N."/>
            <person name="Watson M."/>
            <person name="Adriaenssens E.M."/>
            <person name="Foster-Nyarko E."/>
            <person name="Jarju S."/>
            <person name="Secka A."/>
            <person name="Antonio M."/>
            <person name="Oren A."/>
            <person name="Chaudhuri R.R."/>
            <person name="La Ragione R."/>
            <person name="Hildebrand F."/>
            <person name="Pallen M.J."/>
        </authorList>
    </citation>
    <scope>NUCLEOTIDE SEQUENCE</scope>
    <source>
        <strain evidence="11">ChiHecec3B27-6122</strain>
    </source>
</reference>
<dbReference type="GO" id="GO:0006289">
    <property type="term" value="P:nucleotide-excision repair"/>
    <property type="evidence" value="ECO:0007669"/>
    <property type="project" value="UniProtKB-UniRule"/>
</dbReference>
<protein>
    <recommendedName>
        <fullName evidence="7">UvrABC system protein C</fullName>
        <shortName evidence="7">Protein UvrC</shortName>
    </recommendedName>
    <alternativeName>
        <fullName evidence="7">Excinuclease ABC subunit C</fullName>
    </alternativeName>
</protein>
<dbReference type="PROSITE" id="PS50165">
    <property type="entry name" value="UVRC"/>
    <property type="match status" value="1"/>
</dbReference>
<keyword evidence="2 7" id="KW-0227">DNA damage</keyword>
<comment type="subcellular location">
    <subcellularLocation>
        <location evidence="7">Cytoplasm</location>
    </subcellularLocation>
</comment>
<feature type="domain" description="UvrC family homology region profile" evidence="10">
    <location>
        <begin position="260"/>
        <end position="482"/>
    </location>
</feature>
<organism evidence="11 12">
    <name type="scientific">Candidatus Scatomorpha pullistercoris</name>
    <dbReference type="NCBI Taxonomy" id="2840929"/>
    <lineage>
        <taxon>Bacteria</taxon>
        <taxon>Bacillati</taxon>
        <taxon>Bacillota</taxon>
        <taxon>Clostridia</taxon>
        <taxon>Eubacteriales</taxon>
        <taxon>Candidatus Scatomorpha</taxon>
    </lineage>
</organism>
<dbReference type="Gene3D" id="1.10.150.20">
    <property type="entry name" value="5' to 3' exonuclease, C-terminal subdomain"/>
    <property type="match status" value="1"/>
</dbReference>
<dbReference type="EMBL" id="DVJS01000019">
    <property type="protein sequence ID" value="HIS96491.1"/>
    <property type="molecule type" value="Genomic_DNA"/>
</dbReference>
<dbReference type="InterPro" id="IPR000305">
    <property type="entry name" value="GIY-YIG_endonuc"/>
</dbReference>
<dbReference type="Proteomes" id="UP000886876">
    <property type="component" value="Unassembled WGS sequence"/>
</dbReference>
<keyword evidence="3 7" id="KW-0228">DNA excision</keyword>
<dbReference type="InterPro" id="IPR010994">
    <property type="entry name" value="RuvA_2-like"/>
</dbReference>
<evidence type="ECO:0000259" key="8">
    <source>
        <dbReference type="PROSITE" id="PS50151"/>
    </source>
</evidence>
<comment type="subunit">
    <text evidence="7">Interacts with UvrB in an incision complex.</text>
</comment>
<evidence type="ECO:0000313" key="11">
    <source>
        <dbReference type="EMBL" id="HIS96491.1"/>
    </source>
</evidence>
<dbReference type="GO" id="GO:0009381">
    <property type="term" value="F:excinuclease ABC activity"/>
    <property type="evidence" value="ECO:0007669"/>
    <property type="project" value="UniProtKB-UniRule"/>
</dbReference>
<dbReference type="PANTHER" id="PTHR30562:SF1">
    <property type="entry name" value="UVRABC SYSTEM PROTEIN C"/>
    <property type="match status" value="1"/>
</dbReference>
<gene>
    <name evidence="7 11" type="primary">uvrC</name>
    <name evidence="11" type="ORF">IAD42_00790</name>
</gene>
<feature type="domain" description="UVR" evidence="8">
    <location>
        <begin position="206"/>
        <end position="241"/>
    </location>
</feature>
<dbReference type="InterPro" id="IPR038476">
    <property type="entry name" value="UvrC_RNase_H_dom_sf"/>
</dbReference>
<evidence type="ECO:0000256" key="2">
    <source>
        <dbReference type="ARBA" id="ARBA00022763"/>
    </source>
</evidence>
<evidence type="ECO:0000256" key="3">
    <source>
        <dbReference type="ARBA" id="ARBA00022769"/>
    </source>
</evidence>
<dbReference type="PROSITE" id="PS50151">
    <property type="entry name" value="UVR"/>
    <property type="match status" value="1"/>
</dbReference>
<dbReference type="GO" id="GO:0003677">
    <property type="term" value="F:DNA binding"/>
    <property type="evidence" value="ECO:0007669"/>
    <property type="project" value="UniProtKB-UniRule"/>
</dbReference>
<dbReference type="InterPro" id="IPR004791">
    <property type="entry name" value="UvrC"/>
</dbReference>
<dbReference type="Gene3D" id="3.40.1440.10">
    <property type="entry name" value="GIY-YIG endonuclease"/>
    <property type="match status" value="1"/>
</dbReference>
<dbReference type="Gene3D" id="3.30.420.340">
    <property type="entry name" value="UvrC, RNAse H endonuclease domain"/>
    <property type="match status" value="1"/>
</dbReference>
<reference evidence="11" key="1">
    <citation type="submission" date="2020-10" db="EMBL/GenBank/DDBJ databases">
        <authorList>
            <person name="Gilroy R."/>
        </authorList>
    </citation>
    <scope>NUCLEOTIDE SEQUENCE</scope>
    <source>
        <strain evidence="11">ChiHecec3B27-6122</strain>
    </source>
</reference>
<comment type="similarity">
    <text evidence="7">Belongs to the UvrC family.</text>
</comment>
<keyword evidence="6 7" id="KW-0742">SOS response</keyword>
<keyword evidence="4 7" id="KW-0267">Excision nuclease</keyword>
<dbReference type="SUPFAM" id="SSF46600">
    <property type="entry name" value="C-terminal UvrC-binding domain of UvrB"/>
    <property type="match status" value="1"/>
</dbReference>
<proteinExistence type="inferred from homology"/>
<evidence type="ECO:0000256" key="5">
    <source>
        <dbReference type="ARBA" id="ARBA00023204"/>
    </source>
</evidence>
<dbReference type="GO" id="GO:0009432">
    <property type="term" value="P:SOS response"/>
    <property type="evidence" value="ECO:0007669"/>
    <property type="project" value="UniProtKB-UniRule"/>
</dbReference>
<dbReference type="InterPro" id="IPR035901">
    <property type="entry name" value="GIY-YIG_endonuc_sf"/>
</dbReference>
<dbReference type="Pfam" id="PF22920">
    <property type="entry name" value="UvrC_RNaseH"/>
    <property type="match status" value="1"/>
</dbReference>
<evidence type="ECO:0000313" key="12">
    <source>
        <dbReference type="Proteomes" id="UP000886876"/>
    </source>
</evidence>
<evidence type="ECO:0000259" key="10">
    <source>
        <dbReference type="PROSITE" id="PS50165"/>
    </source>
</evidence>
<sequence length="607" mass="68170">MNEKLPQLREKANRLPLLPGVYIMKDARGEVIYVGKAKALKNRVSSYFRGEHLPKVAAMADKVSDFDVIVVKSEFEALVLENSLIKRHKPYYNILLKDDKGYPYIRLDEREEYPRFTLTNRYAKDGARYFGPFGGRSVTKDIIDTLCKALQLPTCTRKFPRDIGRARPCLNHHMGACAGWCMEGHTAEEYRAAIEHAALILGGKTKELTDELNAKMLAASEEWKFELAASYRDRIRAIEGLGNRQRVISAVYADTDAVGFYRGARSCFSVLHFVGGDLAAKDFELMDEPLEDDGEALSGLIRQYYAQRGAWPKFILLQTEAEDAEALSRLFTEQAGHKVSVETPKRGDRLKLVQSAVTNAREESERAATSAQKSLKTLEWLQKTLELPTTPERIEAFDVSNLGSEGIVAAMTVFVHGRPLKRDYRKFRMKDVSGPDDYASMREAVGRRFQRLLDGDLKFCEVPDLLLIDGGSVHAAAALDTLRELGLELPVYGMVKDDKHRTRALTTPEGEEIGINGNPAVFAFIGTIQEETHRFAIEYQRSLRTAKLHSALDDIKGVGEKRRAELLRHFGTIKAIKAASLEELERAVPKNTARAVYEHYHGGGEDE</sequence>
<dbReference type="CDD" id="cd10434">
    <property type="entry name" value="GIY-YIG_UvrC_Cho"/>
    <property type="match status" value="1"/>
</dbReference>
<evidence type="ECO:0000256" key="4">
    <source>
        <dbReference type="ARBA" id="ARBA00022881"/>
    </source>
</evidence>
<dbReference type="AlphaFoldDB" id="A0A9D1K810"/>
<dbReference type="PROSITE" id="PS50164">
    <property type="entry name" value="GIY_YIG"/>
    <property type="match status" value="1"/>
</dbReference>
<dbReference type="Gene3D" id="4.10.860.10">
    <property type="entry name" value="UVR domain"/>
    <property type="match status" value="1"/>
</dbReference>
<dbReference type="Pfam" id="PF02151">
    <property type="entry name" value="UVR"/>
    <property type="match status" value="1"/>
</dbReference>
<dbReference type="NCBIfam" id="TIGR00194">
    <property type="entry name" value="uvrC"/>
    <property type="match status" value="1"/>
</dbReference>
<evidence type="ECO:0000256" key="6">
    <source>
        <dbReference type="ARBA" id="ARBA00023236"/>
    </source>
</evidence>
<evidence type="ECO:0000259" key="9">
    <source>
        <dbReference type="PROSITE" id="PS50164"/>
    </source>
</evidence>
<dbReference type="SMART" id="SM00465">
    <property type="entry name" value="GIYc"/>
    <property type="match status" value="1"/>
</dbReference>
<dbReference type="GO" id="GO:0005737">
    <property type="term" value="C:cytoplasm"/>
    <property type="evidence" value="ECO:0007669"/>
    <property type="project" value="UniProtKB-SubCell"/>
</dbReference>
<evidence type="ECO:0000256" key="1">
    <source>
        <dbReference type="ARBA" id="ARBA00022490"/>
    </source>
</evidence>
<comment type="function">
    <text evidence="7">The UvrABC repair system catalyzes the recognition and processing of DNA lesions. UvrC both incises the 5' and 3' sides of the lesion. The N-terminal half is responsible for the 3' incision and the C-terminal half is responsible for the 5' incision.</text>
</comment>
<dbReference type="HAMAP" id="MF_00203">
    <property type="entry name" value="UvrC"/>
    <property type="match status" value="1"/>
</dbReference>
<dbReference type="Pfam" id="PF14520">
    <property type="entry name" value="HHH_5"/>
    <property type="match status" value="1"/>
</dbReference>
<dbReference type="Pfam" id="PF01541">
    <property type="entry name" value="GIY-YIG"/>
    <property type="match status" value="1"/>
</dbReference>
<dbReference type="InterPro" id="IPR047296">
    <property type="entry name" value="GIY-YIG_UvrC_Cho"/>
</dbReference>
<comment type="caution">
    <text evidence="11">The sequence shown here is derived from an EMBL/GenBank/DDBJ whole genome shotgun (WGS) entry which is preliminary data.</text>
</comment>
<dbReference type="FunFam" id="3.40.1440.10:FF:000001">
    <property type="entry name" value="UvrABC system protein C"/>
    <property type="match status" value="1"/>
</dbReference>
<feature type="domain" description="GIY-YIG" evidence="9">
    <location>
        <begin position="17"/>
        <end position="94"/>
    </location>
</feature>
<dbReference type="InterPro" id="IPR050066">
    <property type="entry name" value="UvrABC_protein_C"/>
</dbReference>
<dbReference type="InterPro" id="IPR036876">
    <property type="entry name" value="UVR_dom_sf"/>
</dbReference>
<keyword evidence="1 7" id="KW-0963">Cytoplasm</keyword>
<dbReference type="GO" id="GO:0009380">
    <property type="term" value="C:excinuclease repair complex"/>
    <property type="evidence" value="ECO:0007669"/>
    <property type="project" value="InterPro"/>
</dbReference>